<protein>
    <submittedName>
        <fullName evidence="1">Uncharacterized protein</fullName>
    </submittedName>
</protein>
<proteinExistence type="predicted"/>
<accession>A0AAV5ATR7</accession>
<organism evidence="1 2">
    <name type="scientific">Clathrus columnatus</name>
    <dbReference type="NCBI Taxonomy" id="1419009"/>
    <lineage>
        <taxon>Eukaryota</taxon>
        <taxon>Fungi</taxon>
        <taxon>Dikarya</taxon>
        <taxon>Basidiomycota</taxon>
        <taxon>Agaricomycotina</taxon>
        <taxon>Agaricomycetes</taxon>
        <taxon>Phallomycetidae</taxon>
        <taxon>Phallales</taxon>
        <taxon>Clathraceae</taxon>
        <taxon>Clathrus</taxon>
    </lineage>
</organism>
<dbReference type="AlphaFoldDB" id="A0AAV5ATR7"/>
<evidence type="ECO:0000313" key="1">
    <source>
        <dbReference type="EMBL" id="GJJ15295.1"/>
    </source>
</evidence>
<dbReference type="EMBL" id="BPWL01000011">
    <property type="protein sequence ID" value="GJJ15295.1"/>
    <property type="molecule type" value="Genomic_DNA"/>
</dbReference>
<name>A0AAV5ATR7_9AGAM</name>
<keyword evidence="2" id="KW-1185">Reference proteome</keyword>
<reference evidence="1" key="1">
    <citation type="submission" date="2021-10" db="EMBL/GenBank/DDBJ databases">
        <title>De novo Genome Assembly of Clathrus columnatus (Basidiomycota, Fungi) Using Illumina and Nanopore Sequence Data.</title>
        <authorList>
            <person name="Ogiso-Tanaka E."/>
            <person name="Itagaki H."/>
            <person name="Hosoya T."/>
            <person name="Hosaka K."/>
        </authorList>
    </citation>
    <scope>NUCLEOTIDE SEQUENCE</scope>
    <source>
        <strain evidence="1">MO-923</strain>
    </source>
</reference>
<gene>
    <name evidence="1" type="ORF">Clacol_009571</name>
</gene>
<sequence length="69" mass="7892">MPDLSSQTKSPDDAFFQEAGDYQAKVLELYRLTPISTKSTIIETNPYFTMSVEKLRSDIWDDKITQDNG</sequence>
<dbReference type="Proteomes" id="UP001050691">
    <property type="component" value="Unassembled WGS sequence"/>
</dbReference>
<evidence type="ECO:0000313" key="2">
    <source>
        <dbReference type="Proteomes" id="UP001050691"/>
    </source>
</evidence>
<comment type="caution">
    <text evidence="1">The sequence shown here is derived from an EMBL/GenBank/DDBJ whole genome shotgun (WGS) entry which is preliminary data.</text>
</comment>